<evidence type="ECO:0000256" key="5">
    <source>
        <dbReference type="ARBA" id="ARBA00022737"/>
    </source>
</evidence>
<dbReference type="CDD" id="cd03349">
    <property type="entry name" value="LbH_XAT"/>
    <property type="match status" value="1"/>
</dbReference>
<gene>
    <name evidence="9" type="ORF">SAMN05421759_12821</name>
</gene>
<evidence type="ECO:0000256" key="7">
    <source>
        <dbReference type="ARBA" id="ARBA00023315"/>
    </source>
</evidence>
<evidence type="ECO:0000313" key="9">
    <source>
        <dbReference type="EMBL" id="SIT18045.1"/>
    </source>
</evidence>
<evidence type="ECO:0000313" key="10">
    <source>
        <dbReference type="Proteomes" id="UP000186684"/>
    </source>
</evidence>
<accession>A0A1N7Q5C6</accession>
<comment type="similarity">
    <text evidence="1">Belongs to the transferase hexapeptide repeat family.</text>
</comment>
<dbReference type="GO" id="GO:0008811">
    <property type="term" value="F:chloramphenicol O-acetyltransferase activity"/>
    <property type="evidence" value="ECO:0007669"/>
    <property type="project" value="UniProtKB-EC"/>
</dbReference>
<dbReference type="RefSeq" id="WP_076451317.1">
    <property type="nucleotide sequence ID" value="NZ_FTOQ01000028.1"/>
</dbReference>
<dbReference type="GO" id="GO:0046677">
    <property type="term" value="P:response to antibiotic"/>
    <property type="evidence" value="ECO:0007669"/>
    <property type="project" value="UniProtKB-KW"/>
</dbReference>
<dbReference type="Gene3D" id="2.160.10.10">
    <property type="entry name" value="Hexapeptide repeat proteins"/>
    <property type="match status" value="1"/>
</dbReference>
<evidence type="ECO:0000256" key="6">
    <source>
        <dbReference type="ARBA" id="ARBA00023251"/>
    </source>
</evidence>
<evidence type="ECO:0000256" key="1">
    <source>
        <dbReference type="ARBA" id="ARBA00007274"/>
    </source>
</evidence>
<dbReference type="EC" id="2.3.1.28" evidence="2"/>
<keyword evidence="4 9" id="KW-0808">Transferase</keyword>
<evidence type="ECO:0000256" key="4">
    <source>
        <dbReference type="ARBA" id="ARBA00022679"/>
    </source>
</evidence>
<dbReference type="InterPro" id="IPR050179">
    <property type="entry name" value="Trans_hexapeptide_repeat"/>
</dbReference>
<keyword evidence="5" id="KW-0677">Repeat</keyword>
<dbReference type="Proteomes" id="UP000186684">
    <property type="component" value="Unassembled WGS sequence"/>
</dbReference>
<protein>
    <recommendedName>
        <fullName evidence="3">Chloramphenicol acetyltransferase</fullName>
        <ecNumber evidence="2">2.3.1.28</ecNumber>
    </recommendedName>
</protein>
<evidence type="ECO:0000256" key="2">
    <source>
        <dbReference type="ARBA" id="ARBA00013235"/>
    </source>
</evidence>
<dbReference type="InterPro" id="IPR001451">
    <property type="entry name" value="Hexapep"/>
</dbReference>
<sequence>MAEVTIAWLRARGIEALPRPGGKVRLPPRGRIEAPSSLKWTQFEQMIELGAFSYQVSGHACAAKIGRYCSIGEEVQIGRQNHPMHWASTSPAFYLGARLFDLEDGFTGAADWHATPPPRPEHGPPTALQETVIGHDVWIGHGAIIAAGVTVGHGAVIGAGSVVTRDVPPYAVVAGAPARIRRIRHAPDLVAAFLHLRWWRFAPWQLAHLDPSDPAGFVKGLRAMKDMPDFTFDTLDLAEAAT</sequence>
<keyword evidence="10" id="KW-1185">Reference proteome</keyword>
<dbReference type="OrthoDB" id="9815592at2"/>
<evidence type="ECO:0000256" key="8">
    <source>
        <dbReference type="ARBA" id="ARBA00047633"/>
    </source>
</evidence>
<keyword evidence="6" id="KW-0046">Antibiotic resistance</keyword>
<dbReference type="Pfam" id="PF00132">
    <property type="entry name" value="Hexapep"/>
    <property type="match status" value="1"/>
</dbReference>
<dbReference type="AlphaFoldDB" id="A0A1N7Q5C6"/>
<comment type="catalytic activity">
    <reaction evidence="8">
        <text>chloramphenicol + acetyl-CoA = chloramphenicol 3-acetate + CoA</text>
        <dbReference type="Rhea" id="RHEA:18421"/>
        <dbReference type="ChEBI" id="CHEBI:16730"/>
        <dbReference type="ChEBI" id="CHEBI:17698"/>
        <dbReference type="ChEBI" id="CHEBI:57287"/>
        <dbReference type="ChEBI" id="CHEBI:57288"/>
        <dbReference type="EC" id="2.3.1.28"/>
    </reaction>
</comment>
<dbReference type="PANTHER" id="PTHR43300:SF12">
    <property type="entry name" value="CHLORAMPHENICOL ACETYLTRANSFERASE"/>
    <property type="match status" value="1"/>
</dbReference>
<name>A0A1N7Q5C6_9RHOB</name>
<dbReference type="STRING" id="633194.SAMN05421759_12821"/>
<dbReference type="PROSITE" id="PS00101">
    <property type="entry name" value="HEXAPEP_TRANSFERASES"/>
    <property type="match status" value="1"/>
</dbReference>
<dbReference type="SUPFAM" id="SSF51161">
    <property type="entry name" value="Trimeric LpxA-like enzymes"/>
    <property type="match status" value="1"/>
</dbReference>
<reference evidence="10" key="1">
    <citation type="submission" date="2017-01" db="EMBL/GenBank/DDBJ databases">
        <authorList>
            <person name="Varghese N."/>
            <person name="Submissions S."/>
        </authorList>
    </citation>
    <scope>NUCLEOTIDE SEQUENCE [LARGE SCALE GENOMIC DNA]</scope>
    <source>
        <strain evidence="10">DSM 29430</strain>
    </source>
</reference>
<dbReference type="PANTHER" id="PTHR43300">
    <property type="entry name" value="ACETYLTRANSFERASE"/>
    <property type="match status" value="1"/>
</dbReference>
<dbReference type="InterPro" id="IPR018357">
    <property type="entry name" value="Hexapep_transf_CS"/>
</dbReference>
<evidence type="ECO:0000256" key="3">
    <source>
        <dbReference type="ARBA" id="ARBA00020291"/>
    </source>
</evidence>
<proteinExistence type="inferred from homology"/>
<dbReference type="InterPro" id="IPR011004">
    <property type="entry name" value="Trimer_LpxA-like_sf"/>
</dbReference>
<dbReference type="EMBL" id="FTOQ01000028">
    <property type="protein sequence ID" value="SIT18045.1"/>
    <property type="molecule type" value="Genomic_DNA"/>
</dbReference>
<organism evidence="9 10">
    <name type="scientific">Roseivivax lentus</name>
    <dbReference type="NCBI Taxonomy" id="633194"/>
    <lineage>
        <taxon>Bacteria</taxon>
        <taxon>Pseudomonadati</taxon>
        <taxon>Pseudomonadota</taxon>
        <taxon>Alphaproteobacteria</taxon>
        <taxon>Rhodobacterales</taxon>
        <taxon>Roseobacteraceae</taxon>
        <taxon>Roseivivax</taxon>
    </lineage>
</organism>
<keyword evidence="7" id="KW-0012">Acyltransferase</keyword>